<protein>
    <submittedName>
        <fullName evidence="1">Uncharacterized protein</fullName>
    </submittedName>
</protein>
<sequence>MSKTISKKDHNDNPNSFGHLYQLGLTYIQQLSGHLWTDYNTHDPGMTILEQVCYALTDLIYRCEFEVTDYLSEPSGNIDYRAHGLALAEDIIPSYPQQPKEYEAWLLARLPELDKVWLRNSENDSHLGIYTLNAQLNHFYALSQQRAVTGKHSVYTQQYAALHRIRHEYYRVRAVGEDLAAIELTGQHPLSLSAVIHISDDVADVTWLAACIYHRIHLWLESNQQNTPVNVIKESLLAEDGILQIDRLEFMQHSDNVSHDEQKTIDNIAPFSYLMLPEASAHSGIEIVQFQHPVNIDYADLAIQIEQIQYQQRNAQLKTPTPPVLPVGQYVDFTRYESIQTLFPRNYHLAPGTPIQYHAQQQAQRHQLRSYLLLFDQLMANFCDDIAGLNALFSLSLTPEVTYHAHRLQDDEFYNIEKHYPRDANAGLERLRAQLDNYPERKNRIFNYLLALYSERYPDWLHRQFNPYFSTQTLEKEILKYKQAFILNIVTMTNGRGIGDNLLQPEHQGGYRQRLALLLGLFPSVDAAKGNVRTFARYSLNLVSDQDYFHSDTGRKALWLTTLETQTALQPIEENALTGYPKESDIHDTLLTAPLFREKTLPDALLQFGIDNHRYRLLSRQNHGVHQLFFHVDIDGHKRWFHIASHSDKQALILLCHQLQRWLVQLNRDSEELYVVEPILLRTEATSASLSDYANRVILVLPGYTARFSNLRFREQVEQLIVENSPAHLLTQCLWLDFAMFNQFETLYTPWRQAKSNALQHKERQPECDATAQRLYLFLQRASAGADGVESQ</sequence>
<evidence type="ECO:0000313" key="1">
    <source>
        <dbReference type="EMBL" id="SUF70136.1"/>
    </source>
</evidence>
<dbReference type="Proteomes" id="UP000254332">
    <property type="component" value="Unassembled WGS sequence"/>
</dbReference>
<organism evidence="1 2">
    <name type="scientific">Salmonella enterica</name>
    <name type="common">Salmonella choleraesuis</name>
    <dbReference type="NCBI Taxonomy" id="28901"/>
    <lineage>
        <taxon>Bacteria</taxon>
        <taxon>Pseudomonadati</taxon>
        <taxon>Pseudomonadota</taxon>
        <taxon>Gammaproteobacteria</taxon>
        <taxon>Enterobacterales</taxon>
        <taxon>Enterobacteriaceae</taxon>
        <taxon>Salmonella</taxon>
    </lineage>
</organism>
<evidence type="ECO:0000313" key="2">
    <source>
        <dbReference type="Proteomes" id="UP000254332"/>
    </source>
</evidence>
<reference evidence="1 2" key="1">
    <citation type="submission" date="2018-06" db="EMBL/GenBank/DDBJ databases">
        <authorList>
            <consortium name="Pathogen Informatics"/>
            <person name="Doyle S."/>
        </authorList>
    </citation>
    <scope>NUCLEOTIDE SEQUENCE [LARGE SCALE GENOMIC DNA]</scope>
    <source>
        <strain evidence="1 2">NCTC10718</strain>
    </source>
</reference>
<dbReference type="EMBL" id="UGWQ01000001">
    <property type="protein sequence ID" value="SUF70136.1"/>
    <property type="molecule type" value="Genomic_DNA"/>
</dbReference>
<accession>A0A379R3V4</accession>
<proteinExistence type="predicted"/>
<gene>
    <name evidence="1" type="ORF">NCTC10718_02954</name>
</gene>
<name>A0A379R3V4_SALER</name>
<dbReference type="AlphaFoldDB" id="A0A379R3V4"/>